<organism evidence="1 2">
    <name type="scientific">Durusdinium trenchii</name>
    <dbReference type="NCBI Taxonomy" id="1381693"/>
    <lineage>
        <taxon>Eukaryota</taxon>
        <taxon>Sar</taxon>
        <taxon>Alveolata</taxon>
        <taxon>Dinophyceae</taxon>
        <taxon>Suessiales</taxon>
        <taxon>Symbiodiniaceae</taxon>
        <taxon>Durusdinium</taxon>
    </lineage>
</organism>
<protein>
    <submittedName>
        <fullName evidence="1">Uncharacterized protein</fullName>
    </submittedName>
</protein>
<evidence type="ECO:0000313" key="2">
    <source>
        <dbReference type="Proteomes" id="UP001642464"/>
    </source>
</evidence>
<proteinExistence type="predicted"/>
<comment type="caution">
    <text evidence="1">The sequence shown here is derived from an EMBL/GenBank/DDBJ whole genome shotgun (WGS) entry which is preliminary data.</text>
</comment>
<sequence>MVPAIELREVEIPAIQEMESLAAPLPFAWPSPLLSEELPVLSKKSLAKVSTLPVPLLHLHLEALLEAPRHSPAQSQRNATSCWPGWKPDKMNFDILTSMATRWLQKDPLEHHRTGYRDQPQ</sequence>
<name>A0ABP0PYN3_9DINO</name>
<dbReference type="EMBL" id="CAXAMM010038762">
    <property type="protein sequence ID" value="CAK9080703.1"/>
    <property type="molecule type" value="Genomic_DNA"/>
</dbReference>
<reference evidence="1 2" key="1">
    <citation type="submission" date="2024-02" db="EMBL/GenBank/DDBJ databases">
        <authorList>
            <person name="Chen Y."/>
            <person name="Shah S."/>
            <person name="Dougan E. K."/>
            <person name="Thang M."/>
            <person name="Chan C."/>
        </authorList>
    </citation>
    <scope>NUCLEOTIDE SEQUENCE [LARGE SCALE GENOMIC DNA]</scope>
</reference>
<keyword evidence="2" id="KW-1185">Reference proteome</keyword>
<evidence type="ECO:0000313" key="1">
    <source>
        <dbReference type="EMBL" id="CAK9080703.1"/>
    </source>
</evidence>
<gene>
    <name evidence="1" type="ORF">SCF082_LOCUS38450</name>
</gene>
<accession>A0ABP0PYN3</accession>
<dbReference type="Proteomes" id="UP001642464">
    <property type="component" value="Unassembled WGS sequence"/>
</dbReference>